<name>A0ABW5DWQ1_9PROT</name>
<reference evidence="2" key="1">
    <citation type="journal article" date="2019" name="Int. J. Syst. Evol. Microbiol.">
        <title>The Global Catalogue of Microorganisms (GCM) 10K type strain sequencing project: providing services to taxonomists for standard genome sequencing and annotation.</title>
        <authorList>
            <consortium name="The Broad Institute Genomics Platform"/>
            <consortium name="The Broad Institute Genome Sequencing Center for Infectious Disease"/>
            <person name="Wu L."/>
            <person name="Ma J."/>
        </authorList>
    </citation>
    <scope>NUCLEOTIDE SEQUENCE [LARGE SCALE GENOMIC DNA]</scope>
    <source>
        <strain evidence="2">CGMCC 1.19062</strain>
    </source>
</reference>
<organism evidence="1 2">
    <name type="scientific">Lacibacterium aquatile</name>
    <dbReference type="NCBI Taxonomy" id="1168082"/>
    <lineage>
        <taxon>Bacteria</taxon>
        <taxon>Pseudomonadati</taxon>
        <taxon>Pseudomonadota</taxon>
        <taxon>Alphaproteobacteria</taxon>
        <taxon>Rhodospirillales</taxon>
        <taxon>Rhodospirillaceae</taxon>
    </lineage>
</organism>
<evidence type="ECO:0000313" key="1">
    <source>
        <dbReference type="EMBL" id="MFD2265414.1"/>
    </source>
</evidence>
<gene>
    <name evidence="1" type="ORF">ACFSM5_21100</name>
</gene>
<comment type="caution">
    <text evidence="1">The sequence shown here is derived from an EMBL/GenBank/DDBJ whole genome shotgun (WGS) entry which is preliminary data.</text>
</comment>
<accession>A0ABW5DWQ1</accession>
<dbReference type="RefSeq" id="WP_379878728.1">
    <property type="nucleotide sequence ID" value="NZ_JBHUIP010000016.1"/>
</dbReference>
<dbReference type="EMBL" id="JBHUIP010000016">
    <property type="protein sequence ID" value="MFD2265414.1"/>
    <property type="molecule type" value="Genomic_DNA"/>
</dbReference>
<keyword evidence="2" id="KW-1185">Reference proteome</keyword>
<evidence type="ECO:0008006" key="3">
    <source>
        <dbReference type="Google" id="ProtNLM"/>
    </source>
</evidence>
<dbReference type="Proteomes" id="UP001597295">
    <property type="component" value="Unassembled WGS sequence"/>
</dbReference>
<proteinExistence type="predicted"/>
<sequence>MIDTSELQSFSADKHLVERLAHALPTLGINGFGDALSIYALPLYGADPGNFTTPILDTSIERIGWRLLVLAGDEPIACVDQADDDDGGPGYMIRGTEVATALKAAIEAALSHAEAAAVNYSIRFLSIPVAYTSAVWLCGPDNQFFPTRAGVAKRPEPARLSQETFTTLIAAQTRPALPVRENGSDALS</sequence>
<evidence type="ECO:0000313" key="2">
    <source>
        <dbReference type="Proteomes" id="UP001597295"/>
    </source>
</evidence>
<protein>
    <recommendedName>
        <fullName evidence="3">GAF domain-containing protein</fullName>
    </recommendedName>
</protein>